<dbReference type="RefSeq" id="WP_019597296.1">
    <property type="nucleotide sequence ID" value="NZ_FNQC01000003.1"/>
</dbReference>
<dbReference type="PROSITE" id="PS50995">
    <property type="entry name" value="HTH_MARR_2"/>
    <property type="match status" value="1"/>
</dbReference>
<dbReference type="SUPFAM" id="SSF46785">
    <property type="entry name" value="Winged helix' DNA-binding domain"/>
    <property type="match status" value="1"/>
</dbReference>
<keyword evidence="10" id="KW-1185">Reference proteome</keyword>
<reference evidence="9 10" key="1">
    <citation type="submission" date="2016-10" db="EMBL/GenBank/DDBJ databases">
        <authorList>
            <person name="Varghese N."/>
            <person name="Submissions S."/>
        </authorList>
    </citation>
    <scope>NUCLEOTIDE SEQUENCE [LARGE SCALE GENOMIC DNA]</scope>
    <source>
        <strain evidence="9 10">DSM 17997</strain>
    </source>
</reference>
<dbReference type="InterPro" id="IPR036390">
    <property type="entry name" value="WH_DNA-bd_sf"/>
</dbReference>
<name>A0A1H3NNV8_9BACT</name>
<dbReference type="PANTHER" id="PTHR42756">
    <property type="entry name" value="TRANSCRIPTIONAL REGULATOR, MARR"/>
    <property type="match status" value="1"/>
</dbReference>
<dbReference type="InterPro" id="IPR000835">
    <property type="entry name" value="HTH_MarR-typ"/>
</dbReference>
<dbReference type="InterPro" id="IPR055166">
    <property type="entry name" value="Transc_reg_Sar_Rot_HTH"/>
</dbReference>
<accession>A0A1H3NNV8</accession>
<gene>
    <name evidence="9" type="ORF">SAMN05444412_103340</name>
</gene>
<dbReference type="SMART" id="SM00347">
    <property type="entry name" value="HTH_MARR"/>
    <property type="match status" value="1"/>
</dbReference>
<dbReference type="Proteomes" id="UP000199663">
    <property type="component" value="Unassembled WGS sequence"/>
</dbReference>
<evidence type="ECO:0000256" key="6">
    <source>
        <dbReference type="ARBA" id="ARBA00047188"/>
    </source>
</evidence>
<keyword evidence="4" id="KW-0804">Transcription</keyword>
<dbReference type="InterPro" id="IPR036388">
    <property type="entry name" value="WH-like_DNA-bd_sf"/>
</dbReference>
<evidence type="ECO:0000256" key="7">
    <source>
        <dbReference type="ARBA" id="ARBA00047207"/>
    </source>
</evidence>
<keyword evidence="3 9" id="KW-0238">DNA-binding</keyword>
<evidence type="ECO:0000256" key="4">
    <source>
        <dbReference type="ARBA" id="ARBA00023163"/>
    </source>
</evidence>
<dbReference type="PANTHER" id="PTHR42756:SF1">
    <property type="entry name" value="TRANSCRIPTIONAL REPRESSOR OF EMRAB OPERON"/>
    <property type="match status" value="1"/>
</dbReference>
<comment type="subcellular location">
    <subcellularLocation>
        <location evidence="1">Cytoplasm</location>
    </subcellularLocation>
</comment>
<dbReference type="Pfam" id="PF22381">
    <property type="entry name" value="Staph_reg_Sar_Rot"/>
    <property type="match status" value="1"/>
</dbReference>
<organism evidence="9 10">
    <name type="scientific">Rhodonellum ikkaensis</name>
    <dbReference type="NCBI Taxonomy" id="336829"/>
    <lineage>
        <taxon>Bacteria</taxon>
        <taxon>Pseudomonadati</taxon>
        <taxon>Bacteroidota</taxon>
        <taxon>Cytophagia</taxon>
        <taxon>Cytophagales</taxon>
        <taxon>Cytophagaceae</taxon>
        <taxon>Rhodonellum</taxon>
    </lineage>
</organism>
<evidence type="ECO:0000256" key="1">
    <source>
        <dbReference type="ARBA" id="ARBA00004496"/>
    </source>
</evidence>
<protein>
    <recommendedName>
        <fullName evidence="6">HTH-type transcriptional regulator SarZ</fullName>
    </recommendedName>
    <alternativeName>
        <fullName evidence="7">Staphylococcal accessory regulator Z</fullName>
    </alternativeName>
</protein>
<dbReference type="Gene3D" id="1.10.10.10">
    <property type="entry name" value="Winged helix-like DNA-binding domain superfamily/Winged helix DNA-binding domain"/>
    <property type="match status" value="1"/>
</dbReference>
<proteinExistence type="inferred from homology"/>
<evidence type="ECO:0000256" key="3">
    <source>
        <dbReference type="ARBA" id="ARBA00023125"/>
    </source>
</evidence>
<dbReference type="EMBL" id="FNQC01000003">
    <property type="protein sequence ID" value="SDY90443.1"/>
    <property type="molecule type" value="Genomic_DNA"/>
</dbReference>
<evidence type="ECO:0000256" key="2">
    <source>
        <dbReference type="ARBA" id="ARBA00023015"/>
    </source>
</evidence>
<sequence>MEQLKLDNQICFPFYAVSRLITREYQPHLDRLGITYPQYLVMLVLWENDGISVNEITQRLILNTNTMTPLLKRMEGLGLISRMRSEDDERKIIVSLTEKGSAMKAEAGLIPESLMSNISPEAVNVEELLAMKDKLQDWIEYLKKK</sequence>
<dbReference type="PRINTS" id="PR00598">
    <property type="entry name" value="HTHMARR"/>
</dbReference>
<evidence type="ECO:0000313" key="10">
    <source>
        <dbReference type="Proteomes" id="UP000199663"/>
    </source>
</evidence>
<feature type="domain" description="HTH marR-type" evidence="8">
    <location>
        <begin position="7"/>
        <end position="137"/>
    </location>
</feature>
<dbReference type="GO" id="GO:0003677">
    <property type="term" value="F:DNA binding"/>
    <property type="evidence" value="ECO:0007669"/>
    <property type="project" value="UniProtKB-KW"/>
</dbReference>
<comment type="caution">
    <text evidence="9">The sequence shown here is derived from an EMBL/GenBank/DDBJ whole genome shotgun (WGS) entry which is preliminary data.</text>
</comment>
<evidence type="ECO:0000259" key="8">
    <source>
        <dbReference type="PROSITE" id="PS50995"/>
    </source>
</evidence>
<comment type="similarity">
    <text evidence="5">Belongs to the SarZ family.</text>
</comment>
<keyword evidence="2" id="KW-0805">Transcription regulation</keyword>
<evidence type="ECO:0000313" key="9">
    <source>
        <dbReference type="EMBL" id="SDY90443.1"/>
    </source>
</evidence>
<evidence type="ECO:0000256" key="5">
    <source>
        <dbReference type="ARBA" id="ARBA00046337"/>
    </source>
</evidence>